<dbReference type="RefSeq" id="WP_057953839.1">
    <property type="nucleotide sequence ID" value="NZ_CP013118.1"/>
</dbReference>
<dbReference type="GO" id="GO:0016853">
    <property type="term" value="F:isomerase activity"/>
    <property type="evidence" value="ECO:0007669"/>
    <property type="project" value="UniProtKB-KW"/>
</dbReference>
<dbReference type="Proteomes" id="UP000064893">
    <property type="component" value="Chromosome"/>
</dbReference>
<dbReference type="STRING" id="1307839.L21SP5_02851"/>
<dbReference type="AlphaFoldDB" id="A0A0S2I2K4"/>
<keyword evidence="1" id="KW-0413">Isomerase</keyword>
<dbReference type="OrthoDB" id="9785180at2"/>
<dbReference type="EMBL" id="CP013118">
    <property type="protein sequence ID" value="ALO16471.1"/>
    <property type="molecule type" value="Genomic_DNA"/>
</dbReference>
<accession>A0A0S2I2K4</accession>
<evidence type="ECO:0000313" key="1">
    <source>
        <dbReference type="EMBL" id="ALO16471.1"/>
    </source>
</evidence>
<proteinExistence type="predicted"/>
<sequence length="280" mass="34153">MRIFWAIFLLTFIFSSCRYGNGDENALATYKNEALYLSDIEQSFPDNMEKEDSVKLLKKFVDNWLSRQLLYERAMGHQLHDENEIEYKVEKYKQNLIIHQYKSQLLTEKIDTTVTIQQIKEYYNKHSDEFRLRENIARVYFVKLPKSIPNAYKVRQWMQSSDDEDKLIELKEFSYQNARFYDFDNQWIDFESVNSFLPEKVDDEKAFLERYRIYQKRDSLYWYFLRMNEYLLKGDIAPMDYIISDIRQIILSKRKIDYIKQLENNLKREAQNNKKIKINI</sequence>
<reference evidence="1 2" key="1">
    <citation type="submission" date="2015-11" db="EMBL/GenBank/DDBJ databases">
        <title>Description and complete genome sequence of a novel strain predominating in hypersaline microbial mats and representing a new family of the Bacteriodetes phylum.</title>
        <authorList>
            <person name="Spring S."/>
            <person name="Bunk B."/>
            <person name="Sproer C."/>
            <person name="Klenk H.-P."/>
        </authorList>
    </citation>
    <scope>NUCLEOTIDE SEQUENCE [LARGE SCALE GENOMIC DNA]</scope>
    <source>
        <strain evidence="1 2">L21-Spi-D4</strain>
    </source>
</reference>
<gene>
    <name evidence="1" type="ORF">L21SP5_02851</name>
</gene>
<keyword evidence="2" id="KW-1185">Reference proteome</keyword>
<protein>
    <submittedName>
        <fullName evidence="1">Peptidyl-prolyl cis-trans isomerase, EpsD family</fullName>
    </submittedName>
</protein>
<organism evidence="1 2">
    <name type="scientific">Salinivirga cyanobacteriivorans</name>
    <dbReference type="NCBI Taxonomy" id="1307839"/>
    <lineage>
        <taxon>Bacteria</taxon>
        <taxon>Pseudomonadati</taxon>
        <taxon>Bacteroidota</taxon>
        <taxon>Bacteroidia</taxon>
        <taxon>Bacteroidales</taxon>
        <taxon>Salinivirgaceae</taxon>
        <taxon>Salinivirga</taxon>
    </lineage>
</organism>
<name>A0A0S2I2K4_9BACT</name>
<dbReference type="PROSITE" id="PS51257">
    <property type="entry name" value="PROKAR_LIPOPROTEIN"/>
    <property type="match status" value="1"/>
</dbReference>
<dbReference type="KEGG" id="blq:L21SP5_02851"/>
<evidence type="ECO:0000313" key="2">
    <source>
        <dbReference type="Proteomes" id="UP000064893"/>
    </source>
</evidence>